<dbReference type="GO" id="GO:0016020">
    <property type="term" value="C:membrane"/>
    <property type="evidence" value="ECO:0007669"/>
    <property type="project" value="UniProtKB-SubCell"/>
</dbReference>
<dbReference type="InterPro" id="IPR036259">
    <property type="entry name" value="MFS_trans_sf"/>
</dbReference>
<evidence type="ECO:0000259" key="11">
    <source>
        <dbReference type="PROSITE" id="PS50850"/>
    </source>
</evidence>
<evidence type="ECO:0000256" key="3">
    <source>
        <dbReference type="ARBA" id="ARBA00022448"/>
    </source>
</evidence>
<evidence type="ECO:0000256" key="6">
    <source>
        <dbReference type="ARBA" id="ARBA00023136"/>
    </source>
</evidence>
<evidence type="ECO:0000313" key="13">
    <source>
        <dbReference type="Proteomes" id="UP000788993"/>
    </source>
</evidence>
<dbReference type="GO" id="GO:0005366">
    <property type="term" value="F:myo-inositol:proton symporter activity"/>
    <property type="evidence" value="ECO:0007669"/>
    <property type="project" value="TreeGrafter"/>
</dbReference>
<dbReference type="CDD" id="cd17360">
    <property type="entry name" value="MFS_HMIT_like"/>
    <property type="match status" value="1"/>
</dbReference>
<dbReference type="PANTHER" id="PTHR48020:SF12">
    <property type="entry name" value="PROTON MYO-INOSITOL COTRANSPORTER"/>
    <property type="match status" value="1"/>
</dbReference>
<dbReference type="FunFam" id="1.20.1250.20:FF:000073">
    <property type="entry name" value="MFS myo-inositol transporter, putative"/>
    <property type="match status" value="1"/>
</dbReference>
<feature type="transmembrane region" description="Helical" evidence="10">
    <location>
        <begin position="357"/>
        <end position="378"/>
    </location>
</feature>
<sequence>MSEPAKQDELSSTDVDGLDYSSKDSQSEMIAMDSAKPTPLVVVLVCLASISGFMFGYDTGYISSALVSIGADLGKTLTYGEEEFITAATSLGALITSVVAGPMADVFGRKPVLMFSNTLFIVGAIIQCAAETVWTMIAGRFVMGFGVGVGSLIAPLFISELAPSRFRGRLVILNCMGITCGQLIAYAIGAGLTHVDNGWRIQVGLSIIPPAIQLAAFLFLPDTPRYLISKNKLEKAAKVIARTHHGATATLIQMKIAEIQSINSSLEGKNVWQRTWNGIKKIHTVPSNFRALIIACGLQGIQQFTGFNSLMYFSATIFKAIGFDNSTAVSIIVSGTNFLMTIVAFFIIDRVGRRKMLLFSLPIMMISMIICAIGFHYVDLKFEHHSVKIEGGVSNWGYVIMVFMIVYVAGYAVGIGNVPWQQSELFPQNVRGTGASYATATNWSGSLVISATFLTMLENITPTGTFALFAALTAVSIVFVYFVYPELSNLALEETQNLLKGGFNIKESLALAEKRKHQKLSPAGSMDKLDLEHIDEVQRVESA</sequence>
<dbReference type="InterPro" id="IPR003663">
    <property type="entry name" value="Sugar/inositol_transpt"/>
</dbReference>
<comment type="catalytic activity">
    <reaction evidence="7">
        <text>myo-inositol(out) + H(+)(out) = myo-inositol(in) + H(+)(in)</text>
        <dbReference type="Rhea" id="RHEA:60364"/>
        <dbReference type="ChEBI" id="CHEBI:15378"/>
        <dbReference type="ChEBI" id="CHEBI:17268"/>
    </reaction>
</comment>
<reference evidence="12" key="2">
    <citation type="submission" date="2021-01" db="EMBL/GenBank/DDBJ databases">
        <authorList>
            <person name="Schikora-Tamarit M.A."/>
        </authorList>
    </citation>
    <scope>NUCLEOTIDE SEQUENCE</scope>
    <source>
        <strain evidence="12">NCAIM Y.01608</strain>
    </source>
</reference>
<proteinExistence type="inferred from homology"/>
<keyword evidence="4 10" id="KW-0812">Transmembrane</keyword>
<gene>
    <name evidence="12" type="ORF">OGATHE_002512</name>
</gene>
<comment type="caution">
    <text evidence="12">The sequence shown here is derived from an EMBL/GenBank/DDBJ whole genome shotgun (WGS) entry which is preliminary data.</text>
</comment>
<comment type="similarity">
    <text evidence="2 8">Belongs to the major facilitator superfamily. Sugar transporter (TC 2.A.1.1) family.</text>
</comment>
<feature type="transmembrane region" description="Helical" evidence="10">
    <location>
        <begin position="201"/>
        <end position="220"/>
    </location>
</feature>
<feature type="transmembrane region" description="Helical" evidence="10">
    <location>
        <begin position="289"/>
        <end position="307"/>
    </location>
</feature>
<evidence type="ECO:0000256" key="1">
    <source>
        <dbReference type="ARBA" id="ARBA00004141"/>
    </source>
</evidence>
<feature type="region of interest" description="Disordered" evidence="9">
    <location>
        <begin position="1"/>
        <end position="20"/>
    </location>
</feature>
<evidence type="ECO:0000256" key="4">
    <source>
        <dbReference type="ARBA" id="ARBA00022692"/>
    </source>
</evidence>
<keyword evidence="13" id="KW-1185">Reference proteome</keyword>
<name>A0A9P8PDR3_9ASCO</name>
<feature type="transmembrane region" description="Helical" evidence="10">
    <location>
        <begin position="39"/>
        <end position="57"/>
    </location>
</feature>
<keyword evidence="5 10" id="KW-1133">Transmembrane helix</keyword>
<protein>
    <recommendedName>
        <fullName evidence="11">Major facilitator superfamily (MFS) profile domain-containing protein</fullName>
    </recommendedName>
</protein>
<dbReference type="Proteomes" id="UP000788993">
    <property type="component" value="Unassembled WGS sequence"/>
</dbReference>
<feature type="transmembrane region" description="Helical" evidence="10">
    <location>
        <begin position="84"/>
        <end position="100"/>
    </location>
</feature>
<organism evidence="12 13">
    <name type="scientific">Ogataea polymorpha</name>
    <dbReference type="NCBI Taxonomy" id="460523"/>
    <lineage>
        <taxon>Eukaryota</taxon>
        <taxon>Fungi</taxon>
        <taxon>Dikarya</taxon>
        <taxon>Ascomycota</taxon>
        <taxon>Saccharomycotina</taxon>
        <taxon>Pichiomycetes</taxon>
        <taxon>Pichiales</taxon>
        <taxon>Pichiaceae</taxon>
        <taxon>Ogataea</taxon>
    </lineage>
</organism>
<evidence type="ECO:0000313" key="12">
    <source>
        <dbReference type="EMBL" id="KAH3669700.1"/>
    </source>
</evidence>
<comment type="subcellular location">
    <subcellularLocation>
        <location evidence="1">Membrane</location>
        <topology evidence="1">Multi-pass membrane protein</topology>
    </subcellularLocation>
</comment>
<evidence type="ECO:0000256" key="5">
    <source>
        <dbReference type="ARBA" id="ARBA00022989"/>
    </source>
</evidence>
<dbReference type="PRINTS" id="PR00171">
    <property type="entry name" value="SUGRTRNSPORT"/>
</dbReference>
<dbReference type="InterPro" id="IPR005828">
    <property type="entry name" value="MFS_sugar_transport-like"/>
</dbReference>
<feature type="transmembrane region" description="Helical" evidence="10">
    <location>
        <begin position="466"/>
        <end position="484"/>
    </location>
</feature>
<evidence type="ECO:0000256" key="7">
    <source>
        <dbReference type="ARBA" id="ARBA00049119"/>
    </source>
</evidence>
<dbReference type="AlphaFoldDB" id="A0A9P8PDR3"/>
<evidence type="ECO:0000256" key="10">
    <source>
        <dbReference type="SAM" id="Phobius"/>
    </source>
</evidence>
<keyword evidence="6 10" id="KW-0472">Membrane</keyword>
<feature type="transmembrane region" description="Helical" evidence="10">
    <location>
        <begin position="432"/>
        <end position="454"/>
    </location>
</feature>
<dbReference type="PROSITE" id="PS00217">
    <property type="entry name" value="SUGAR_TRANSPORT_2"/>
    <property type="match status" value="1"/>
</dbReference>
<dbReference type="EMBL" id="JAEUBD010000983">
    <property type="protein sequence ID" value="KAH3669700.1"/>
    <property type="molecule type" value="Genomic_DNA"/>
</dbReference>
<feature type="transmembrane region" description="Helical" evidence="10">
    <location>
        <begin position="398"/>
        <end position="420"/>
    </location>
</feature>
<keyword evidence="3 8" id="KW-0813">Transport</keyword>
<dbReference type="PROSITE" id="PS50850">
    <property type="entry name" value="MFS"/>
    <property type="match status" value="1"/>
</dbReference>
<accession>A0A9P8PDR3</accession>
<dbReference type="OrthoDB" id="6339427at2759"/>
<evidence type="ECO:0000256" key="2">
    <source>
        <dbReference type="ARBA" id="ARBA00010992"/>
    </source>
</evidence>
<evidence type="ECO:0000256" key="9">
    <source>
        <dbReference type="SAM" id="MobiDB-lite"/>
    </source>
</evidence>
<dbReference type="SUPFAM" id="SSF103473">
    <property type="entry name" value="MFS general substrate transporter"/>
    <property type="match status" value="1"/>
</dbReference>
<feature type="domain" description="Major facilitator superfamily (MFS) profile" evidence="11">
    <location>
        <begin position="44"/>
        <end position="488"/>
    </location>
</feature>
<dbReference type="InterPro" id="IPR050814">
    <property type="entry name" value="Myo-inositol_Transporter"/>
</dbReference>
<dbReference type="Gene3D" id="1.20.1250.20">
    <property type="entry name" value="MFS general substrate transporter like domains"/>
    <property type="match status" value="1"/>
</dbReference>
<evidence type="ECO:0000256" key="8">
    <source>
        <dbReference type="RuleBase" id="RU003346"/>
    </source>
</evidence>
<dbReference type="GO" id="GO:1904679">
    <property type="term" value="P:myo-inositol import across plasma membrane"/>
    <property type="evidence" value="ECO:0007669"/>
    <property type="project" value="TreeGrafter"/>
</dbReference>
<feature type="transmembrane region" description="Helical" evidence="10">
    <location>
        <begin position="170"/>
        <end position="189"/>
    </location>
</feature>
<feature type="transmembrane region" description="Helical" evidence="10">
    <location>
        <begin position="112"/>
        <end position="134"/>
    </location>
</feature>
<dbReference type="PANTHER" id="PTHR48020">
    <property type="entry name" value="PROTON MYO-INOSITOL COTRANSPORTER"/>
    <property type="match status" value="1"/>
</dbReference>
<dbReference type="PROSITE" id="PS00216">
    <property type="entry name" value="SUGAR_TRANSPORT_1"/>
    <property type="match status" value="2"/>
</dbReference>
<feature type="transmembrane region" description="Helical" evidence="10">
    <location>
        <begin position="140"/>
        <end position="158"/>
    </location>
</feature>
<dbReference type="InterPro" id="IPR005829">
    <property type="entry name" value="Sugar_transporter_CS"/>
</dbReference>
<dbReference type="Pfam" id="PF00083">
    <property type="entry name" value="Sugar_tr"/>
    <property type="match status" value="1"/>
</dbReference>
<dbReference type="NCBIfam" id="TIGR00879">
    <property type="entry name" value="SP"/>
    <property type="match status" value="1"/>
</dbReference>
<feature type="transmembrane region" description="Helical" evidence="10">
    <location>
        <begin position="327"/>
        <end position="348"/>
    </location>
</feature>
<dbReference type="InterPro" id="IPR020846">
    <property type="entry name" value="MFS_dom"/>
</dbReference>
<reference evidence="12" key="1">
    <citation type="journal article" date="2021" name="Open Biol.">
        <title>Shared evolutionary footprints suggest mitochondrial oxidative damage underlies multiple complex I losses in fungi.</title>
        <authorList>
            <person name="Schikora-Tamarit M.A."/>
            <person name="Marcet-Houben M."/>
            <person name="Nosek J."/>
            <person name="Gabaldon T."/>
        </authorList>
    </citation>
    <scope>NUCLEOTIDE SEQUENCE</scope>
    <source>
        <strain evidence="12">NCAIM Y.01608</strain>
    </source>
</reference>